<evidence type="ECO:0000256" key="1">
    <source>
        <dbReference type="SAM" id="MobiDB-lite"/>
    </source>
</evidence>
<reference evidence="2" key="1">
    <citation type="submission" date="2023-03" db="EMBL/GenBank/DDBJ databases">
        <title>Electrophorus voltai genome.</title>
        <authorList>
            <person name="Bian C."/>
        </authorList>
    </citation>
    <scope>NUCLEOTIDE SEQUENCE</scope>
    <source>
        <strain evidence="2">CB-2022</strain>
        <tissue evidence="2">Muscle</tissue>
    </source>
</reference>
<accession>A0AAD8ZEV2</accession>
<dbReference type="EMBL" id="JAROKS010000014">
    <property type="protein sequence ID" value="KAK1797139.1"/>
    <property type="molecule type" value="Genomic_DNA"/>
</dbReference>
<evidence type="ECO:0000313" key="2">
    <source>
        <dbReference type="EMBL" id="KAK1797139.1"/>
    </source>
</evidence>
<comment type="caution">
    <text evidence="2">The sequence shown here is derived from an EMBL/GenBank/DDBJ whole genome shotgun (WGS) entry which is preliminary data.</text>
</comment>
<feature type="non-terminal residue" evidence="2">
    <location>
        <position position="1"/>
    </location>
</feature>
<dbReference type="AlphaFoldDB" id="A0AAD8ZEV2"/>
<feature type="compositionally biased region" description="Polar residues" evidence="1">
    <location>
        <begin position="65"/>
        <end position="92"/>
    </location>
</feature>
<dbReference type="Proteomes" id="UP001239994">
    <property type="component" value="Unassembled WGS sequence"/>
</dbReference>
<feature type="region of interest" description="Disordered" evidence="1">
    <location>
        <begin position="65"/>
        <end position="136"/>
    </location>
</feature>
<name>A0AAD8ZEV2_9TELE</name>
<feature type="region of interest" description="Disordered" evidence="1">
    <location>
        <begin position="300"/>
        <end position="332"/>
    </location>
</feature>
<evidence type="ECO:0000313" key="3">
    <source>
        <dbReference type="Proteomes" id="UP001239994"/>
    </source>
</evidence>
<protein>
    <submittedName>
        <fullName evidence="2">Uncharacterized protein</fullName>
    </submittedName>
</protein>
<sequence length="578" mass="63616">EWSMLHANREELRTAACVLTECRVRAVPVGASREPCLRERAHITDAVLNLPEDVHSIKNALITQSGGQYPSNITPSENQEPSVLQSAPNTTADGCASREGQPSPHSPEGMCNESMVVSQRGKGKRGLPDPSSTSSSAPLHLAKLVTCKVADGLGSLTVSGSEELASVLGIEISSSTTHPFPFTVALPFRLCRHSRYREATVKVVAREQQGSFVVVRVHTLGVFAVLFRLQKEILTIPKRGLSLGLRMYPTIGLDYLRGSFTTSVVAQVKPVATTLRSMLKCRNESYLSINTSPLPYLSHPSTLNPRQPLTLPLPPNPEEGRRGGCPPDAHHPLAPSGQVEEFQGYSDGMAILNIAKTQVLAVVAQWLRVWSASLKSSKELAKEQLAVLRWRDEQWNVLDKVSVRNLQNSLVSFEVMENYERYVLNVLNAFSHAMDSGDQDTVPHTITFHNQRRNTLYLQLEELDPFGNYSSPHYKGTAVLFRVPRHQLVWRGDRAVISEDYSSEEPVCKLSLTLPKVACGARKSTLQTASRKKEGRNGQILSRECWGVSDAAFSLPHSHTLTLSSHPSGRMTPAKTVS</sequence>
<organism evidence="2 3">
    <name type="scientific">Electrophorus voltai</name>
    <dbReference type="NCBI Taxonomy" id="2609070"/>
    <lineage>
        <taxon>Eukaryota</taxon>
        <taxon>Metazoa</taxon>
        <taxon>Chordata</taxon>
        <taxon>Craniata</taxon>
        <taxon>Vertebrata</taxon>
        <taxon>Euteleostomi</taxon>
        <taxon>Actinopterygii</taxon>
        <taxon>Neopterygii</taxon>
        <taxon>Teleostei</taxon>
        <taxon>Ostariophysi</taxon>
        <taxon>Gymnotiformes</taxon>
        <taxon>Gymnotoidei</taxon>
        <taxon>Gymnotidae</taxon>
        <taxon>Electrophorus</taxon>
    </lineage>
</organism>
<proteinExistence type="predicted"/>
<keyword evidence="3" id="KW-1185">Reference proteome</keyword>
<gene>
    <name evidence="2" type="ORF">P4O66_008529</name>
</gene>
<dbReference type="PANTHER" id="PTHR28336">
    <property type="entry name" value="BA1-643"/>
    <property type="match status" value="1"/>
</dbReference>
<dbReference type="PANTHER" id="PTHR28336:SF4">
    <property type="entry name" value="DEATH DOMAIN-CONTAINING PROTEIN 1"/>
    <property type="match status" value="1"/>
</dbReference>